<reference evidence="2" key="1">
    <citation type="submission" date="2017-05" db="EMBL/GenBank/DDBJ databases">
        <authorList>
            <person name="Sung H."/>
        </authorList>
    </citation>
    <scope>NUCLEOTIDE SEQUENCE [LARGE SCALE GENOMIC DNA]</scope>
    <source>
        <strain evidence="2">AR23208</strain>
    </source>
</reference>
<accession>A0A1Y0IRJ1</accession>
<gene>
    <name evidence="1" type="ORF">CBW65_17920</name>
</gene>
<protein>
    <recommendedName>
        <fullName evidence="3">HTH cro/C1-type domain-containing protein</fullName>
    </recommendedName>
</protein>
<proteinExistence type="predicted"/>
<dbReference type="AlphaFoldDB" id="A0A1Y0IRJ1"/>
<dbReference type="EMBL" id="CP021434">
    <property type="protein sequence ID" value="ARU62639.1"/>
    <property type="molecule type" value="Genomic_DNA"/>
</dbReference>
<organism evidence="1 2">
    <name type="scientific">Tumebacillus avium</name>
    <dbReference type="NCBI Taxonomy" id="1903704"/>
    <lineage>
        <taxon>Bacteria</taxon>
        <taxon>Bacillati</taxon>
        <taxon>Bacillota</taxon>
        <taxon>Bacilli</taxon>
        <taxon>Bacillales</taxon>
        <taxon>Alicyclobacillaceae</taxon>
        <taxon>Tumebacillus</taxon>
    </lineage>
</organism>
<evidence type="ECO:0008006" key="3">
    <source>
        <dbReference type="Google" id="ProtNLM"/>
    </source>
</evidence>
<sequence length="80" mass="9415">MAARIGISRETLRVMVNGEREIYWFELEKNALDLKVPVKRLLMEDLEERESRDLIVRHVAYSLPTQHSKPNQQKSKGRLP</sequence>
<dbReference type="Proteomes" id="UP000195437">
    <property type="component" value="Chromosome"/>
</dbReference>
<dbReference type="KEGG" id="tum:CBW65_17920"/>
<keyword evidence="2" id="KW-1185">Reference proteome</keyword>
<evidence type="ECO:0000313" key="1">
    <source>
        <dbReference type="EMBL" id="ARU62639.1"/>
    </source>
</evidence>
<evidence type="ECO:0000313" key="2">
    <source>
        <dbReference type="Proteomes" id="UP000195437"/>
    </source>
</evidence>
<name>A0A1Y0IRJ1_9BACL</name>